<gene>
    <name evidence="2" type="ORF">BDK92_2607</name>
</gene>
<evidence type="ECO:0000256" key="1">
    <source>
        <dbReference type="SAM" id="MobiDB-lite"/>
    </source>
</evidence>
<dbReference type="Proteomes" id="UP000277671">
    <property type="component" value="Unassembled WGS sequence"/>
</dbReference>
<feature type="compositionally biased region" description="Basic and acidic residues" evidence="1">
    <location>
        <begin position="105"/>
        <end position="114"/>
    </location>
</feature>
<proteinExistence type="predicted"/>
<comment type="caution">
    <text evidence="2">The sequence shown here is derived from an EMBL/GenBank/DDBJ whole genome shotgun (WGS) entry which is preliminary data.</text>
</comment>
<feature type="region of interest" description="Disordered" evidence="1">
    <location>
        <begin position="705"/>
        <end position="738"/>
    </location>
</feature>
<organism evidence="2 3">
    <name type="scientific">Micromonospora pisi</name>
    <dbReference type="NCBI Taxonomy" id="589240"/>
    <lineage>
        <taxon>Bacteria</taxon>
        <taxon>Bacillati</taxon>
        <taxon>Actinomycetota</taxon>
        <taxon>Actinomycetes</taxon>
        <taxon>Micromonosporales</taxon>
        <taxon>Micromonosporaceae</taxon>
        <taxon>Micromonospora</taxon>
    </lineage>
</organism>
<evidence type="ECO:0000313" key="2">
    <source>
        <dbReference type="EMBL" id="RKR88296.1"/>
    </source>
</evidence>
<feature type="region of interest" description="Disordered" evidence="1">
    <location>
        <begin position="95"/>
        <end position="114"/>
    </location>
</feature>
<dbReference type="AlphaFoldDB" id="A0A495JH26"/>
<name>A0A495JH26_9ACTN</name>
<sequence length="738" mass="81534">MNQHPNPMFVLTDDTYNARGAVVVENGRWIGRDTSGARLFDRRDIHGTEAAAKNLGLRLVTSAWYGVQTGGPTSPDQRTHSAPDAMPHERLFKTHNHQSRPPTHTVHDKRDCPHAKGVNHQHIRTATGREVMTAWLANERQVDRLELCDICLPAAAPTMNTLADFKRAAVPGSRWMCINRIHPQVSGIRTVTGGKTRLRYTGTKADGSTIDNGGMDFPKASECRITGNAVNVLEEAGSDLVAFTWNRLPDGPPTEAVRLPRLITARPWKRELRGTDEKRWCVYDTQRARVAPMAGPDAEDGDGAYFATEEQAQAWINQHSTPVAEPMSTGEHAAPPGSTCDGWDERNPHSDWAYDVDDYGIVYGDGAWPFYIDGQPARVRLSPTTFRAWGSRYAATWPDHPGHAAASFNCDVRPQGMGATGRRVTVDINLLTNTFTVPDSCPLELREEAIAHAQRILDVIIAARADREHYARPWTAHDRHDAKQAAAAGLEAPVRERRPTPLVPPAAASVSTDVYAVRQYETVWQRVGPDEWLFMHPSGATSRPCEHRHDTATVRLLGPVEPIDSRPVKVLDRLTADLVGATVKVQFGRRYVDLWVESAEAGFLYGQTDRVGPRVVHLAETGLPLDLPPLLDQHGHPIAVGDYVQEYTNGRIGPQPAGEYVGTFRVVAVDDLDRVVFTNRYAHDGQEQAVAFPADVRRVPAISVPQWPTSYRPATEPDQPSEPFPADQVLPTNPTPQS</sequence>
<dbReference type="EMBL" id="RBKT01000001">
    <property type="protein sequence ID" value="RKR88296.1"/>
    <property type="molecule type" value="Genomic_DNA"/>
</dbReference>
<keyword evidence="3" id="KW-1185">Reference proteome</keyword>
<accession>A0A495JH26</accession>
<dbReference type="RefSeq" id="WP_147456975.1">
    <property type="nucleotide sequence ID" value="NZ_RBKT01000001.1"/>
</dbReference>
<protein>
    <submittedName>
        <fullName evidence="2">Uncharacterized protein</fullName>
    </submittedName>
</protein>
<reference evidence="2 3" key="1">
    <citation type="submission" date="2018-10" db="EMBL/GenBank/DDBJ databases">
        <title>Sequencing the genomes of 1000 actinobacteria strains.</title>
        <authorList>
            <person name="Klenk H.-P."/>
        </authorList>
    </citation>
    <scope>NUCLEOTIDE SEQUENCE [LARGE SCALE GENOMIC DNA]</scope>
    <source>
        <strain evidence="2 3">DSM 45175</strain>
    </source>
</reference>
<evidence type="ECO:0000313" key="3">
    <source>
        <dbReference type="Proteomes" id="UP000277671"/>
    </source>
</evidence>